<proteinExistence type="predicted"/>
<name>A0A418YVV9_9SPHN</name>
<dbReference type="AlphaFoldDB" id="A0A418YVV9"/>
<dbReference type="EMBL" id="QVRA01000003">
    <property type="protein sequence ID" value="RJG56536.1"/>
    <property type="molecule type" value="Genomic_DNA"/>
</dbReference>
<dbReference type="Proteomes" id="UP000283469">
    <property type="component" value="Unassembled WGS sequence"/>
</dbReference>
<comment type="caution">
    <text evidence="1">The sequence shown here is derived from an EMBL/GenBank/DDBJ whole genome shotgun (WGS) entry which is preliminary data.</text>
</comment>
<evidence type="ECO:0000313" key="2">
    <source>
        <dbReference type="Proteomes" id="UP000283469"/>
    </source>
</evidence>
<gene>
    <name evidence="1" type="ORF">D0Z70_04040</name>
</gene>
<keyword evidence="2" id="KW-1185">Reference proteome</keyword>
<accession>A0A418YVV9</accession>
<sequence length="71" mass="7954">MGRTSFFFVMLNLFQHPFLVTSGGFWGAMDPEPKASAAKQVQDDLEEITQSQMQFPSLQGEGFKNRLKAPS</sequence>
<organism evidence="1 2">
    <name type="scientific">Sphingobium terrigena</name>
    <dbReference type="NCBI Taxonomy" id="2304063"/>
    <lineage>
        <taxon>Bacteria</taxon>
        <taxon>Pseudomonadati</taxon>
        <taxon>Pseudomonadota</taxon>
        <taxon>Alphaproteobacteria</taxon>
        <taxon>Sphingomonadales</taxon>
        <taxon>Sphingomonadaceae</taxon>
        <taxon>Sphingobium</taxon>
    </lineage>
</organism>
<evidence type="ECO:0000313" key="1">
    <source>
        <dbReference type="EMBL" id="RJG56536.1"/>
    </source>
</evidence>
<protein>
    <submittedName>
        <fullName evidence="1">Uncharacterized protein</fullName>
    </submittedName>
</protein>
<reference evidence="1 2" key="1">
    <citation type="submission" date="2018-08" db="EMBL/GenBank/DDBJ databases">
        <title>Sphingobium sp. EO9.</title>
        <authorList>
            <person name="Park Y."/>
            <person name="Kim K.H."/>
            <person name="Jeon C.O."/>
        </authorList>
    </citation>
    <scope>NUCLEOTIDE SEQUENCE [LARGE SCALE GENOMIC DNA]</scope>
    <source>
        <strain evidence="1 2">EO9</strain>
    </source>
</reference>
<dbReference type="RefSeq" id="WP_119744130.1">
    <property type="nucleotide sequence ID" value="NZ_QVRA01000003.1"/>
</dbReference>